<dbReference type="InterPro" id="IPR029068">
    <property type="entry name" value="Glyas_Bleomycin-R_OHBP_Dase"/>
</dbReference>
<dbReference type="EMBL" id="BMXI01000003">
    <property type="protein sequence ID" value="GHC45414.1"/>
    <property type="molecule type" value="Genomic_DNA"/>
</dbReference>
<dbReference type="SUPFAM" id="SSF54593">
    <property type="entry name" value="Glyoxalase/Bleomycin resistance protein/Dihydroxybiphenyl dioxygenase"/>
    <property type="match status" value="1"/>
</dbReference>
<feature type="domain" description="VOC" evidence="1">
    <location>
        <begin position="2"/>
        <end position="118"/>
    </location>
</feature>
<dbReference type="InterPro" id="IPR052164">
    <property type="entry name" value="Anthracycline_SecMetBiosynth"/>
</dbReference>
<sequence length="123" mass="13313">MKVNEIAFSCYPVTDMARAREFYEGVLGLKVTMDHEMEGGHWVEFDIGEGTLAIGVAPGMNPSPDGCSVALEVDDFDTAVAELKAANIEFNFGPMETPVCHMAFVRDPDGNSIGIHKRKPGHG</sequence>
<reference evidence="2" key="2">
    <citation type="submission" date="2020-09" db="EMBL/GenBank/DDBJ databases">
        <authorList>
            <person name="Sun Q."/>
            <person name="Kim S."/>
        </authorList>
    </citation>
    <scope>NUCLEOTIDE SEQUENCE</scope>
    <source>
        <strain evidence="2">KCTC 12988</strain>
    </source>
</reference>
<proteinExistence type="predicted"/>
<comment type="caution">
    <text evidence="2">The sequence shown here is derived from an EMBL/GenBank/DDBJ whole genome shotgun (WGS) entry which is preliminary data.</text>
</comment>
<dbReference type="RefSeq" id="WP_189567652.1">
    <property type="nucleotide sequence ID" value="NZ_BMXI01000003.1"/>
</dbReference>
<evidence type="ECO:0000313" key="2">
    <source>
        <dbReference type="EMBL" id="GHC45414.1"/>
    </source>
</evidence>
<evidence type="ECO:0000313" key="3">
    <source>
        <dbReference type="Proteomes" id="UP000644507"/>
    </source>
</evidence>
<dbReference type="PANTHER" id="PTHR33993:SF2">
    <property type="entry name" value="VOC DOMAIN-CONTAINING PROTEIN"/>
    <property type="match status" value="1"/>
</dbReference>
<accession>A0A918TGK3</accession>
<gene>
    <name evidence="2" type="ORF">GCM10007100_08420</name>
</gene>
<name>A0A918TGK3_9BACT</name>
<dbReference type="PANTHER" id="PTHR33993">
    <property type="entry name" value="GLYOXALASE-RELATED"/>
    <property type="match status" value="1"/>
</dbReference>
<organism evidence="2 3">
    <name type="scientific">Roseibacillus persicicus</name>
    <dbReference type="NCBI Taxonomy" id="454148"/>
    <lineage>
        <taxon>Bacteria</taxon>
        <taxon>Pseudomonadati</taxon>
        <taxon>Verrucomicrobiota</taxon>
        <taxon>Verrucomicrobiia</taxon>
        <taxon>Verrucomicrobiales</taxon>
        <taxon>Verrucomicrobiaceae</taxon>
        <taxon>Roseibacillus</taxon>
    </lineage>
</organism>
<dbReference type="PROSITE" id="PS51819">
    <property type="entry name" value="VOC"/>
    <property type="match status" value="1"/>
</dbReference>
<dbReference type="Proteomes" id="UP000644507">
    <property type="component" value="Unassembled WGS sequence"/>
</dbReference>
<dbReference type="Gene3D" id="3.10.180.10">
    <property type="entry name" value="2,3-Dihydroxybiphenyl 1,2-Dioxygenase, domain 1"/>
    <property type="match status" value="1"/>
</dbReference>
<reference evidence="2" key="1">
    <citation type="journal article" date="2014" name="Int. J. Syst. Evol. Microbiol.">
        <title>Complete genome sequence of Corynebacterium casei LMG S-19264T (=DSM 44701T), isolated from a smear-ripened cheese.</title>
        <authorList>
            <consortium name="US DOE Joint Genome Institute (JGI-PGF)"/>
            <person name="Walter F."/>
            <person name="Albersmeier A."/>
            <person name="Kalinowski J."/>
            <person name="Ruckert C."/>
        </authorList>
    </citation>
    <scope>NUCLEOTIDE SEQUENCE</scope>
    <source>
        <strain evidence="2">KCTC 12988</strain>
    </source>
</reference>
<dbReference type="AlphaFoldDB" id="A0A918TGK3"/>
<keyword evidence="3" id="KW-1185">Reference proteome</keyword>
<evidence type="ECO:0000259" key="1">
    <source>
        <dbReference type="PROSITE" id="PS51819"/>
    </source>
</evidence>
<dbReference type="InterPro" id="IPR037523">
    <property type="entry name" value="VOC_core"/>
</dbReference>
<dbReference type="InterPro" id="IPR004360">
    <property type="entry name" value="Glyas_Fos-R_dOase_dom"/>
</dbReference>
<protein>
    <submittedName>
        <fullName evidence="2">Glyoxalase</fullName>
    </submittedName>
</protein>
<dbReference type="Pfam" id="PF00903">
    <property type="entry name" value="Glyoxalase"/>
    <property type="match status" value="1"/>
</dbReference>